<keyword evidence="2" id="KW-1185">Reference proteome</keyword>
<comment type="caution">
    <text evidence="1">The sequence shown here is derived from an EMBL/GenBank/DDBJ whole genome shotgun (WGS) entry which is preliminary data.</text>
</comment>
<reference evidence="1" key="1">
    <citation type="journal article" date="2020" name="Fungal Divers.">
        <title>Resolving the Mortierellaceae phylogeny through synthesis of multi-gene phylogenetics and phylogenomics.</title>
        <authorList>
            <person name="Vandepol N."/>
            <person name="Liber J."/>
            <person name="Desiro A."/>
            <person name="Na H."/>
            <person name="Kennedy M."/>
            <person name="Barry K."/>
            <person name="Grigoriev I.V."/>
            <person name="Miller A.N."/>
            <person name="O'Donnell K."/>
            <person name="Stajich J.E."/>
            <person name="Bonito G."/>
        </authorList>
    </citation>
    <scope>NUCLEOTIDE SEQUENCE</scope>
    <source>
        <strain evidence="1">NVP60</strain>
    </source>
</reference>
<proteinExistence type="predicted"/>
<evidence type="ECO:0000313" key="2">
    <source>
        <dbReference type="Proteomes" id="UP000823405"/>
    </source>
</evidence>
<dbReference type="EMBL" id="JAAAIN010004932">
    <property type="protein sequence ID" value="KAG0277242.1"/>
    <property type="molecule type" value="Genomic_DNA"/>
</dbReference>
<gene>
    <name evidence="1" type="ORF">BGZ97_009935</name>
</gene>
<organism evidence="1 2">
    <name type="scientific">Linnemannia gamsii</name>
    <dbReference type="NCBI Taxonomy" id="64522"/>
    <lineage>
        <taxon>Eukaryota</taxon>
        <taxon>Fungi</taxon>
        <taxon>Fungi incertae sedis</taxon>
        <taxon>Mucoromycota</taxon>
        <taxon>Mortierellomycotina</taxon>
        <taxon>Mortierellomycetes</taxon>
        <taxon>Mortierellales</taxon>
        <taxon>Mortierellaceae</taxon>
        <taxon>Linnemannia</taxon>
    </lineage>
</organism>
<dbReference type="AlphaFoldDB" id="A0A9P6QM15"/>
<dbReference type="Proteomes" id="UP000823405">
    <property type="component" value="Unassembled WGS sequence"/>
</dbReference>
<name>A0A9P6QM15_9FUNG</name>
<dbReference type="OrthoDB" id="2407931at2759"/>
<accession>A0A9P6QM15</accession>
<protein>
    <submittedName>
        <fullName evidence="1">Uncharacterized protein</fullName>
    </submittedName>
</protein>
<feature type="non-terminal residue" evidence="1">
    <location>
        <position position="73"/>
    </location>
</feature>
<sequence>MASNTPTPNFHYPHPKSYTNVHNGFAIMEFLDGMELFFEGAHIPPVDQIHTTLAFAGAKVTVWWRLQAPLPGN</sequence>
<evidence type="ECO:0000313" key="1">
    <source>
        <dbReference type="EMBL" id="KAG0277242.1"/>
    </source>
</evidence>